<comment type="subcellular location">
    <subcellularLocation>
        <location evidence="1">Nucleus</location>
    </subcellularLocation>
</comment>
<dbReference type="GO" id="GO:0004519">
    <property type="term" value="F:endonuclease activity"/>
    <property type="evidence" value="ECO:0007669"/>
    <property type="project" value="UniProtKB-KW"/>
</dbReference>
<dbReference type="OrthoDB" id="5801062at2759"/>
<evidence type="ECO:0000259" key="5">
    <source>
        <dbReference type="Pfam" id="PF08573"/>
    </source>
</evidence>
<dbReference type="GO" id="GO:0010792">
    <property type="term" value="P:DNA double-strand break processing involved in repair via single-strand annealing"/>
    <property type="evidence" value="ECO:0007669"/>
    <property type="project" value="TreeGrafter"/>
</dbReference>
<accession>A0A550C2Q5</accession>
<dbReference type="InterPro" id="IPR013882">
    <property type="entry name" value="Ctp1_C"/>
</dbReference>
<evidence type="ECO:0000256" key="1">
    <source>
        <dbReference type="ARBA" id="ARBA00004123"/>
    </source>
</evidence>
<evidence type="ECO:0000313" key="6">
    <source>
        <dbReference type="EMBL" id="TRM59082.1"/>
    </source>
</evidence>
<dbReference type="PANTHER" id="PTHR15107">
    <property type="entry name" value="RETINOBLASTOMA BINDING PROTEIN 8"/>
    <property type="match status" value="1"/>
</dbReference>
<evidence type="ECO:0000256" key="3">
    <source>
        <dbReference type="ARBA" id="ARBA00023242"/>
    </source>
</evidence>
<keyword evidence="2" id="KW-0227">DNA damage</keyword>
<name>A0A550C2Q5_9AGAR</name>
<dbReference type="EMBL" id="VDMD01000031">
    <property type="protein sequence ID" value="TRM59082.1"/>
    <property type="molecule type" value="Genomic_DNA"/>
</dbReference>
<organism evidence="6 7">
    <name type="scientific">Schizophyllum amplum</name>
    <dbReference type="NCBI Taxonomy" id="97359"/>
    <lineage>
        <taxon>Eukaryota</taxon>
        <taxon>Fungi</taxon>
        <taxon>Dikarya</taxon>
        <taxon>Basidiomycota</taxon>
        <taxon>Agaricomycotina</taxon>
        <taxon>Agaricomycetes</taxon>
        <taxon>Agaricomycetidae</taxon>
        <taxon>Agaricales</taxon>
        <taxon>Schizophyllaceae</taxon>
        <taxon>Schizophyllum</taxon>
    </lineage>
</organism>
<dbReference type="PANTHER" id="PTHR15107:SF0">
    <property type="entry name" value="DNA ENDONUCLEASE ACTIVATOR CTP1 C-TERMINAL DOMAIN-CONTAINING PROTEIN"/>
    <property type="match status" value="1"/>
</dbReference>
<keyword evidence="6" id="KW-0378">Hydrolase</keyword>
<dbReference type="GO" id="GO:0003684">
    <property type="term" value="F:damaged DNA binding"/>
    <property type="evidence" value="ECO:0007669"/>
    <property type="project" value="TreeGrafter"/>
</dbReference>
<keyword evidence="3" id="KW-0539">Nucleus</keyword>
<comment type="caution">
    <text evidence="6">The sequence shown here is derived from an EMBL/GenBank/DDBJ whole genome shotgun (WGS) entry which is preliminary data.</text>
</comment>
<reference evidence="6 7" key="1">
    <citation type="journal article" date="2019" name="New Phytol.">
        <title>Comparative genomics reveals unique wood-decay strategies and fruiting body development in the Schizophyllaceae.</title>
        <authorList>
            <person name="Almasi E."/>
            <person name="Sahu N."/>
            <person name="Krizsan K."/>
            <person name="Balint B."/>
            <person name="Kovacs G.M."/>
            <person name="Kiss B."/>
            <person name="Cseklye J."/>
            <person name="Drula E."/>
            <person name="Henrissat B."/>
            <person name="Nagy I."/>
            <person name="Chovatia M."/>
            <person name="Adam C."/>
            <person name="LaButti K."/>
            <person name="Lipzen A."/>
            <person name="Riley R."/>
            <person name="Grigoriev I.V."/>
            <person name="Nagy L.G."/>
        </authorList>
    </citation>
    <scope>NUCLEOTIDE SEQUENCE [LARGE SCALE GENOMIC DNA]</scope>
    <source>
        <strain evidence="6 7">NL-1724</strain>
    </source>
</reference>
<feature type="compositionally biased region" description="Basic and acidic residues" evidence="4">
    <location>
        <begin position="146"/>
        <end position="175"/>
    </location>
</feature>
<proteinExistence type="predicted"/>
<dbReference type="STRING" id="97359.A0A550C2Q5"/>
<sequence>MADVVYSDTTLDSAHDTSAETTINAMYEIDRSRNGGADYQFEEVVRGKEARRQLEATDCECCREYYEAVGPLPSRLQQPLWRSPTKSAARHHPRCGHREDDDLQANEDIQAHRQAISRHRQQWTRAKTPPSYWEIGFPSTQEAADINERAREMHRDKMRVVDTEAKKEGGRYRRR</sequence>
<evidence type="ECO:0000256" key="4">
    <source>
        <dbReference type="SAM" id="MobiDB-lite"/>
    </source>
</evidence>
<feature type="domain" description="DNA endonuclease activator Ctp1 C-terminal" evidence="5">
    <location>
        <begin position="40"/>
        <end position="142"/>
    </location>
</feature>
<evidence type="ECO:0000256" key="2">
    <source>
        <dbReference type="ARBA" id="ARBA00022763"/>
    </source>
</evidence>
<dbReference type="GO" id="GO:0005634">
    <property type="term" value="C:nucleus"/>
    <property type="evidence" value="ECO:0007669"/>
    <property type="project" value="UniProtKB-SubCell"/>
</dbReference>
<dbReference type="InterPro" id="IPR033316">
    <property type="entry name" value="RBBP8-like"/>
</dbReference>
<keyword evidence="6" id="KW-0540">Nuclease</keyword>
<feature type="region of interest" description="Disordered" evidence="4">
    <location>
        <begin position="76"/>
        <end position="175"/>
    </location>
</feature>
<protein>
    <submittedName>
        <fullName evidence="6">DNA repair protein endonuclease SAE2/CtIP C-terminus-domain-containing protein</fullName>
    </submittedName>
</protein>
<gene>
    <name evidence="6" type="ORF">BD626DRAFT_409811</name>
</gene>
<dbReference type="AlphaFoldDB" id="A0A550C2Q5"/>
<keyword evidence="6" id="KW-0255">Endonuclease</keyword>
<dbReference type="Proteomes" id="UP000320762">
    <property type="component" value="Unassembled WGS sequence"/>
</dbReference>
<evidence type="ECO:0000313" key="7">
    <source>
        <dbReference type="Proteomes" id="UP000320762"/>
    </source>
</evidence>
<keyword evidence="7" id="KW-1185">Reference proteome</keyword>
<dbReference type="Pfam" id="PF08573">
    <property type="entry name" value="SAE2"/>
    <property type="match status" value="1"/>
</dbReference>